<accession>A0A8K0NS77</accession>
<feature type="compositionally biased region" description="Low complexity" evidence="1">
    <location>
        <begin position="146"/>
        <end position="157"/>
    </location>
</feature>
<protein>
    <submittedName>
        <fullName evidence="2">Uncharacterized protein</fullName>
    </submittedName>
</protein>
<feature type="compositionally biased region" description="Basic and acidic residues" evidence="1">
    <location>
        <begin position="263"/>
        <end position="273"/>
    </location>
</feature>
<comment type="caution">
    <text evidence="2">The sequence shown here is derived from an EMBL/GenBank/DDBJ whole genome shotgun (WGS) entry which is preliminary data.</text>
</comment>
<feature type="compositionally biased region" description="Basic and acidic residues" evidence="1">
    <location>
        <begin position="158"/>
        <end position="167"/>
    </location>
</feature>
<feature type="compositionally biased region" description="Low complexity" evidence="1">
    <location>
        <begin position="41"/>
        <end position="63"/>
    </location>
</feature>
<evidence type="ECO:0000313" key="2">
    <source>
        <dbReference type="EMBL" id="KAG7562981.1"/>
    </source>
</evidence>
<feature type="compositionally biased region" description="Low complexity" evidence="1">
    <location>
        <begin position="379"/>
        <end position="397"/>
    </location>
</feature>
<feature type="compositionally biased region" description="Polar residues" evidence="1">
    <location>
        <begin position="356"/>
        <end position="377"/>
    </location>
</feature>
<gene>
    <name evidence="2" type="ORF">FFLO_01539</name>
</gene>
<dbReference type="EMBL" id="JABELV010000022">
    <property type="protein sequence ID" value="KAG7562981.1"/>
    <property type="molecule type" value="Genomic_DNA"/>
</dbReference>
<feature type="compositionally biased region" description="Polar residues" evidence="1">
    <location>
        <begin position="1"/>
        <end position="13"/>
    </location>
</feature>
<name>A0A8K0NS77_9TREE</name>
<evidence type="ECO:0000313" key="3">
    <source>
        <dbReference type="Proteomes" id="UP000812966"/>
    </source>
</evidence>
<organism evidence="2 3">
    <name type="scientific">Filobasidium floriforme</name>
    <dbReference type="NCBI Taxonomy" id="5210"/>
    <lineage>
        <taxon>Eukaryota</taxon>
        <taxon>Fungi</taxon>
        <taxon>Dikarya</taxon>
        <taxon>Basidiomycota</taxon>
        <taxon>Agaricomycotina</taxon>
        <taxon>Tremellomycetes</taxon>
        <taxon>Filobasidiales</taxon>
        <taxon>Filobasidiaceae</taxon>
        <taxon>Filobasidium</taxon>
    </lineage>
</organism>
<sequence length="536" mass="57303">MSSITSAPNSPQKSRLEPPRKGRFGGGWTRSLTNLRKEAQRSSSVASPISSGSISSRDTGSASGVRPIPKSSLSTTAIPTPPAVPRTIQSTAAFSPTSNNSAPAKGLRAFFLQFKRSNSTPASVRSEKSTVPASAPASRPDVAVIAGLSSGRSSSAGSKERVAHDEVSTQDEPVVMPPSKVEPDNSAPLEPANVDVSSTPQGDHEGEKKGQEAEEVDPVNIPLPASPEVGEISSFEPALPLEPAASLPPPLPLFDVSSTSVEPLDRTTSKESEGVPSLVLTDKAGEGRDEEEGSEAAVEGEQLVTPINNSETTDVVRVLSTDRIEEEDEEEVEREEKKEDASTANAKPLELIQDVQDPTNSAPTQERSVVDTTSPTDAGSPNSTSSSRGNTSVSPSRVGRERSPVHGGAGQHGQPQQQHQQFRQQYQRQPYHHQQQQQQRPQQYQQQQQHQQYPTSTSSGSQILGRNGSRQIRQSVYGLNKLSIPQSASFSRTSRSPTQKRMSVSPTMHTLGGVVVAAEQISDSDEKRLTEAMFCS</sequence>
<feature type="region of interest" description="Disordered" evidence="1">
    <location>
        <begin position="117"/>
        <end position="507"/>
    </location>
</feature>
<dbReference type="AlphaFoldDB" id="A0A8K0NS77"/>
<feature type="region of interest" description="Disordered" evidence="1">
    <location>
        <begin position="1"/>
        <end position="102"/>
    </location>
</feature>
<dbReference type="OrthoDB" id="2593670at2759"/>
<feature type="compositionally biased region" description="Low complexity" evidence="1">
    <location>
        <begin position="414"/>
        <end position="454"/>
    </location>
</feature>
<feature type="compositionally biased region" description="Basic and acidic residues" evidence="1">
    <location>
        <begin position="202"/>
        <end position="212"/>
    </location>
</feature>
<evidence type="ECO:0000256" key="1">
    <source>
        <dbReference type="SAM" id="MobiDB-lite"/>
    </source>
</evidence>
<feature type="compositionally biased region" description="Acidic residues" evidence="1">
    <location>
        <begin position="324"/>
        <end position="333"/>
    </location>
</feature>
<feature type="compositionally biased region" description="Polar residues" evidence="1">
    <location>
        <begin position="455"/>
        <end position="474"/>
    </location>
</feature>
<feature type="compositionally biased region" description="Polar residues" evidence="1">
    <location>
        <begin position="483"/>
        <end position="507"/>
    </location>
</feature>
<keyword evidence="3" id="KW-1185">Reference proteome</keyword>
<feature type="compositionally biased region" description="Low complexity" evidence="1">
    <location>
        <begin position="234"/>
        <end position="245"/>
    </location>
</feature>
<dbReference type="Proteomes" id="UP000812966">
    <property type="component" value="Unassembled WGS sequence"/>
</dbReference>
<reference evidence="2" key="1">
    <citation type="submission" date="2020-04" db="EMBL/GenBank/DDBJ databases">
        <title>Analysis of mating type loci in Filobasidium floriforme.</title>
        <authorList>
            <person name="Nowrousian M."/>
        </authorList>
    </citation>
    <scope>NUCLEOTIDE SEQUENCE</scope>
    <source>
        <strain evidence="2">CBS 6242</strain>
    </source>
</reference>
<proteinExistence type="predicted"/>
<feature type="compositionally biased region" description="Polar residues" evidence="1">
    <location>
        <begin position="87"/>
        <end position="102"/>
    </location>
</feature>